<sequence length="197" mass="22545">MKTLNLVKILSFILLTFLISCTSNNLNDDIMVDNESLYTTNSTEYLIYVPSEEILDFDSQFEKEMGVHNLDIDSERKSFINVNENKLLIPIQSGYEINSEVNPNDTKIKVKEISAGIKFKLARKNPRSDPNKCQGGCKCGIGFRCGSTKEIGIKVGTSIDFDPEIRDAYAYQFIDTENNYYIFEFTTNIDWEKLDNE</sequence>
<evidence type="ECO:0000313" key="2">
    <source>
        <dbReference type="EMBL" id="SEA80089.1"/>
    </source>
</evidence>
<feature type="signal peptide" evidence="1">
    <location>
        <begin position="1"/>
        <end position="25"/>
    </location>
</feature>
<keyword evidence="1" id="KW-0732">Signal</keyword>
<dbReference type="AlphaFoldDB" id="A0A1H4E5M4"/>
<evidence type="ECO:0000256" key="1">
    <source>
        <dbReference type="SAM" id="SignalP"/>
    </source>
</evidence>
<proteinExistence type="predicted"/>
<organism evidence="2 3">
    <name type="scientific">Psychroflexus halocasei</name>
    <dbReference type="NCBI Taxonomy" id="908615"/>
    <lineage>
        <taxon>Bacteria</taxon>
        <taxon>Pseudomonadati</taxon>
        <taxon>Bacteroidota</taxon>
        <taxon>Flavobacteriia</taxon>
        <taxon>Flavobacteriales</taxon>
        <taxon>Flavobacteriaceae</taxon>
        <taxon>Psychroflexus</taxon>
    </lineage>
</organism>
<keyword evidence="3" id="KW-1185">Reference proteome</keyword>
<dbReference type="PROSITE" id="PS51257">
    <property type="entry name" value="PROKAR_LIPOPROTEIN"/>
    <property type="match status" value="1"/>
</dbReference>
<dbReference type="Proteomes" id="UP000198820">
    <property type="component" value="Unassembled WGS sequence"/>
</dbReference>
<protein>
    <submittedName>
        <fullName evidence="2">Uncharacterized protein</fullName>
    </submittedName>
</protein>
<feature type="chain" id="PRO_5011496471" evidence="1">
    <location>
        <begin position="26"/>
        <end position="197"/>
    </location>
</feature>
<reference evidence="2 3" key="1">
    <citation type="submission" date="2016-10" db="EMBL/GenBank/DDBJ databases">
        <authorList>
            <person name="de Groot N.N."/>
        </authorList>
    </citation>
    <scope>NUCLEOTIDE SEQUENCE [LARGE SCALE GENOMIC DNA]</scope>
    <source>
        <strain evidence="2 3">DSM 23581</strain>
    </source>
</reference>
<accession>A0A1H4E5M4</accession>
<dbReference type="RefSeq" id="WP_143521382.1">
    <property type="nucleotide sequence ID" value="NZ_FNQF01000028.1"/>
</dbReference>
<evidence type="ECO:0000313" key="3">
    <source>
        <dbReference type="Proteomes" id="UP000198820"/>
    </source>
</evidence>
<dbReference type="EMBL" id="FNQF01000028">
    <property type="protein sequence ID" value="SEA80089.1"/>
    <property type="molecule type" value="Genomic_DNA"/>
</dbReference>
<name>A0A1H4E5M4_9FLAO</name>
<gene>
    <name evidence="2" type="ORF">SAMN05421540_1282</name>
</gene>